<evidence type="ECO:0000313" key="7">
    <source>
        <dbReference type="EMBL" id="PFG16900.1"/>
    </source>
</evidence>
<dbReference type="Pfam" id="PF00440">
    <property type="entry name" value="TetR_N"/>
    <property type="match status" value="1"/>
</dbReference>
<dbReference type="PANTHER" id="PTHR30055">
    <property type="entry name" value="HTH-TYPE TRANSCRIPTIONAL REGULATOR RUTR"/>
    <property type="match status" value="1"/>
</dbReference>
<evidence type="ECO:0000256" key="2">
    <source>
        <dbReference type="ARBA" id="ARBA00023015"/>
    </source>
</evidence>
<dbReference type="InterPro" id="IPR009057">
    <property type="entry name" value="Homeodomain-like_sf"/>
</dbReference>
<evidence type="ECO:0000256" key="3">
    <source>
        <dbReference type="ARBA" id="ARBA00023125"/>
    </source>
</evidence>
<comment type="caution">
    <text evidence="7">The sequence shown here is derived from an EMBL/GenBank/DDBJ whole genome shotgun (WGS) entry which is preliminary data.</text>
</comment>
<dbReference type="GO" id="GO:0045892">
    <property type="term" value="P:negative regulation of DNA-templated transcription"/>
    <property type="evidence" value="ECO:0007669"/>
    <property type="project" value="InterPro"/>
</dbReference>
<dbReference type="Proteomes" id="UP000226079">
    <property type="component" value="Unassembled WGS sequence"/>
</dbReference>
<evidence type="ECO:0000259" key="6">
    <source>
        <dbReference type="PROSITE" id="PS50977"/>
    </source>
</evidence>
<organism evidence="7 8">
    <name type="scientific">Propionicimonas paludicola</name>
    <dbReference type="NCBI Taxonomy" id="185243"/>
    <lineage>
        <taxon>Bacteria</taxon>
        <taxon>Bacillati</taxon>
        <taxon>Actinomycetota</taxon>
        <taxon>Actinomycetes</taxon>
        <taxon>Propionibacteriales</taxon>
        <taxon>Nocardioidaceae</taxon>
        <taxon>Propionicimonas</taxon>
    </lineage>
</organism>
<evidence type="ECO:0000256" key="5">
    <source>
        <dbReference type="PROSITE-ProRule" id="PRU00335"/>
    </source>
</evidence>
<evidence type="ECO:0000256" key="4">
    <source>
        <dbReference type="ARBA" id="ARBA00023163"/>
    </source>
</evidence>
<dbReference type="GO" id="GO:0003700">
    <property type="term" value="F:DNA-binding transcription factor activity"/>
    <property type="evidence" value="ECO:0007669"/>
    <property type="project" value="TreeGrafter"/>
</dbReference>
<protein>
    <submittedName>
        <fullName evidence="7">TetR family transcriptional regulator</fullName>
    </submittedName>
</protein>
<reference evidence="7 8" key="1">
    <citation type="submission" date="2017-10" db="EMBL/GenBank/DDBJ databases">
        <title>Sequencing the genomes of 1000 actinobacteria strains.</title>
        <authorList>
            <person name="Klenk H.-P."/>
        </authorList>
    </citation>
    <scope>NUCLEOTIDE SEQUENCE [LARGE SCALE GENOMIC DNA]</scope>
    <source>
        <strain evidence="7 8">DSM 15597</strain>
    </source>
</reference>
<dbReference type="PROSITE" id="PS50977">
    <property type="entry name" value="HTH_TETR_2"/>
    <property type="match status" value="1"/>
</dbReference>
<keyword evidence="3 5" id="KW-0238">DNA-binding</keyword>
<dbReference type="Gene3D" id="1.10.357.10">
    <property type="entry name" value="Tetracycline Repressor, domain 2"/>
    <property type="match status" value="1"/>
</dbReference>
<dbReference type="InterPro" id="IPR001647">
    <property type="entry name" value="HTH_TetR"/>
</dbReference>
<accession>A0A2A9CTD5</accession>
<sequence>MSPRKAGRQTLTSEQIVTAALELIDETGLDGHSMRTLGTRLGVDASTLYYHLPSKDALHSLIVDKIMSDLDLSADDPSASIEDRLMAAATELRRILLVHPRALPLVAGRSMRTPAQLAGVEIMVGILFEAGFSAIEALLALDAIGQSVIGLTTIHALHDERAAEGADDGGLPDLSAETFPHLHRLFAEGDYLGSEAEFAATLRALITGLLASQRAGTLTA</sequence>
<dbReference type="InterPro" id="IPR050109">
    <property type="entry name" value="HTH-type_TetR-like_transc_reg"/>
</dbReference>
<keyword evidence="4" id="KW-0804">Transcription</keyword>
<evidence type="ECO:0000256" key="1">
    <source>
        <dbReference type="ARBA" id="ARBA00022491"/>
    </source>
</evidence>
<dbReference type="PANTHER" id="PTHR30055:SF151">
    <property type="entry name" value="TRANSCRIPTIONAL REGULATORY PROTEIN"/>
    <property type="match status" value="1"/>
</dbReference>
<gene>
    <name evidence="7" type="ORF">ATK74_1455</name>
</gene>
<proteinExistence type="predicted"/>
<dbReference type="InterPro" id="IPR036271">
    <property type="entry name" value="Tet_transcr_reg_TetR-rel_C_sf"/>
</dbReference>
<dbReference type="SUPFAM" id="SSF48498">
    <property type="entry name" value="Tetracyclin repressor-like, C-terminal domain"/>
    <property type="match status" value="1"/>
</dbReference>
<dbReference type="GO" id="GO:0046677">
    <property type="term" value="P:response to antibiotic"/>
    <property type="evidence" value="ECO:0007669"/>
    <property type="project" value="InterPro"/>
</dbReference>
<dbReference type="PRINTS" id="PR00455">
    <property type="entry name" value="HTHTETR"/>
</dbReference>
<feature type="domain" description="HTH tetR-type" evidence="6">
    <location>
        <begin position="10"/>
        <end position="70"/>
    </location>
</feature>
<dbReference type="PRINTS" id="PR00400">
    <property type="entry name" value="TETREPRESSOR"/>
</dbReference>
<dbReference type="RefSeq" id="WP_098460391.1">
    <property type="nucleotide sequence ID" value="NZ_PDJC01000001.1"/>
</dbReference>
<dbReference type="GO" id="GO:0000976">
    <property type="term" value="F:transcription cis-regulatory region binding"/>
    <property type="evidence" value="ECO:0007669"/>
    <property type="project" value="TreeGrafter"/>
</dbReference>
<dbReference type="InterPro" id="IPR004111">
    <property type="entry name" value="Repressor_TetR_C"/>
</dbReference>
<feature type="DNA-binding region" description="H-T-H motif" evidence="5">
    <location>
        <begin position="33"/>
        <end position="52"/>
    </location>
</feature>
<dbReference type="EMBL" id="PDJC01000001">
    <property type="protein sequence ID" value="PFG16900.1"/>
    <property type="molecule type" value="Genomic_DNA"/>
</dbReference>
<evidence type="ECO:0000313" key="8">
    <source>
        <dbReference type="Proteomes" id="UP000226079"/>
    </source>
</evidence>
<dbReference type="SUPFAM" id="SSF46689">
    <property type="entry name" value="Homeodomain-like"/>
    <property type="match status" value="1"/>
</dbReference>
<dbReference type="Pfam" id="PF02909">
    <property type="entry name" value="TetR_C_1"/>
    <property type="match status" value="1"/>
</dbReference>
<name>A0A2A9CTD5_9ACTN</name>
<dbReference type="OrthoDB" id="3819648at2"/>
<keyword evidence="1" id="KW-0678">Repressor</keyword>
<dbReference type="InterPro" id="IPR003012">
    <property type="entry name" value="Tet_transcr_reg_TetR"/>
</dbReference>
<dbReference type="AlphaFoldDB" id="A0A2A9CTD5"/>
<keyword evidence="8" id="KW-1185">Reference proteome</keyword>
<keyword evidence="2" id="KW-0805">Transcription regulation</keyword>